<proteinExistence type="predicted"/>
<evidence type="ECO:0000313" key="1">
    <source>
        <dbReference type="EMBL" id="CBL28204.1"/>
    </source>
</evidence>
<name>A0AB94IX08_9BACT</name>
<keyword evidence="2" id="KW-1185">Reference proteome</keyword>
<dbReference type="Proteomes" id="UP000008957">
    <property type="component" value="Chromosome"/>
</dbReference>
<dbReference type="KEGG" id="sbr:SY1_09480"/>
<organism evidence="1 2">
    <name type="scientific">Fretibacterium fastidiosum</name>
    <dbReference type="NCBI Taxonomy" id="651822"/>
    <lineage>
        <taxon>Bacteria</taxon>
        <taxon>Thermotogati</taxon>
        <taxon>Synergistota</taxon>
        <taxon>Synergistia</taxon>
        <taxon>Synergistales</taxon>
        <taxon>Aminobacteriaceae</taxon>
        <taxon>Fretibacterium</taxon>
    </lineage>
</organism>
<accession>A0AB94IX08</accession>
<reference evidence="1 2" key="2">
    <citation type="submission" date="2010-03" db="EMBL/GenBank/DDBJ databases">
        <authorList>
            <person name="Pajon A."/>
        </authorList>
    </citation>
    <scope>NUCLEOTIDE SEQUENCE [LARGE SCALE GENOMIC DNA]</scope>
    <source>
        <strain evidence="1 2">SGP1</strain>
    </source>
</reference>
<dbReference type="RefSeq" id="WP_015556351.1">
    <property type="nucleotide sequence ID" value="NC_021038.1"/>
</dbReference>
<evidence type="ECO:0000313" key="2">
    <source>
        <dbReference type="Proteomes" id="UP000008957"/>
    </source>
</evidence>
<dbReference type="AlphaFoldDB" id="A0AB94IX08"/>
<protein>
    <submittedName>
        <fullName evidence="1">Uncharacterized protein</fullName>
    </submittedName>
</protein>
<sequence>MIQAVAAKRKSLYRQLQNLTEEDLDRVSHYAAFLQYLEAQEDEEDIVWIEAHKDDPTVPLADALKALGLD</sequence>
<reference evidence="2" key="1">
    <citation type="submission" date="2010-03" db="EMBL/GenBank/DDBJ databases">
        <title>The genome sequence of Synergistetes sp. SGP1.</title>
        <authorList>
            <consortium name="metaHIT consortium -- http://www.metahit.eu/"/>
            <person name="Pajon A."/>
            <person name="Turner K."/>
            <person name="Parkhill J."/>
            <person name="Wade W."/>
            <person name="Vartoukian S."/>
        </authorList>
    </citation>
    <scope>NUCLEOTIDE SEQUENCE [LARGE SCALE GENOMIC DNA]</scope>
    <source>
        <strain evidence="2">SGP1</strain>
    </source>
</reference>
<gene>
    <name evidence="1" type="ORF">SY1_09480</name>
</gene>
<dbReference type="EMBL" id="FP929056">
    <property type="protein sequence ID" value="CBL28204.1"/>
    <property type="molecule type" value="Genomic_DNA"/>
</dbReference>